<keyword evidence="3" id="KW-0378">Hydrolase</keyword>
<evidence type="ECO:0000256" key="1">
    <source>
        <dbReference type="SAM" id="Phobius"/>
    </source>
</evidence>
<dbReference type="Gene3D" id="3.40.50.1820">
    <property type="entry name" value="alpha/beta hydrolase"/>
    <property type="match status" value="1"/>
</dbReference>
<keyword evidence="1" id="KW-0472">Membrane</keyword>
<keyword evidence="1" id="KW-1133">Transmembrane helix</keyword>
<feature type="transmembrane region" description="Helical" evidence="1">
    <location>
        <begin position="22"/>
        <end position="41"/>
    </location>
</feature>
<dbReference type="EMBL" id="QZJZ01000030">
    <property type="protein sequence ID" value="RJP60412.1"/>
    <property type="molecule type" value="Genomic_DNA"/>
</dbReference>
<dbReference type="AlphaFoldDB" id="A0A3A4R626"/>
<feature type="domain" description="Serine aminopeptidase S33" evidence="2">
    <location>
        <begin position="73"/>
        <end position="294"/>
    </location>
</feature>
<name>A0A3A4R626_9BACT</name>
<evidence type="ECO:0000313" key="4">
    <source>
        <dbReference type="Proteomes" id="UP000266426"/>
    </source>
</evidence>
<dbReference type="Proteomes" id="UP000266426">
    <property type="component" value="Unassembled WGS sequence"/>
</dbReference>
<organism evidence="3 4">
    <name type="scientific">Candidatus Auribacter fodinae</name>
    <dbReference type="NCBI Taxonomy" id="2093366"/>
    <lineage>
        <taxon>Bacteria</taxon>
        <taxon>Pseudomonadati</taxon>
        <taxon>Candidatus Auribacterota</taxon>
        <taxon>Candidatus Auribacteria</taxon>
        <taxon>Candidatus Auribacterales</taxon>
        <taxon>Candidatus Auribacteraceae</taxon>
        <taxon>Candidatus Auribacter</taxon>
    </lineage>
</organism>
<dbReference type="InterPro" id="IPR051044">
    <property type="entry name" value="MAG_DAG_Lipase"/>
</dbReference>
<comment type="caution">
    <text evidence="3">The sequence shown here is derived from an EMBL/GenBank/DDBJ whole genome shotgun (WGS) entry which is preliminary data.</text>
</comment>
<proteinExistence type="predicted"/>
<gene>
    <name evidence="3" type="ORF">C4541_04100</name>
</gene>
<protein>
    <submittedName>
        <fullName evidence="3">Alpha/beta fold hydrolase</fullName>
    </submittedName>
</protein>
<keyword evidence="1" id="KW-0812">Transmembrane</keyword>
<dbReference type="PANTHER" id="PTHR11614">
    <property type="entry name" value="PHOSPHOLIPASE-RELATED"/>
    <property type="match status" value="1"/>
</dbReference>
<dbReference type="InterPro" id="IPR029058">
    <property type="entry name" value="AB_hydrolase_fold"/>
</dbReference>
<sequence length="316" mass="36339">MPPNAWKKENNLARLFLFHKNFFLFIFAAFLIFLITLYLIYSVKIWRIRHSNAPNLKDIYPEANPFLFEASENTAVLLIHGFSSTPREMVYIAKSLHKQGFTVRGMLLPGHALRPADLEHSDSSMWYTAVLEEYSALRNRYKRVYIVGFSLGGLLSLKLSAEHDDIAGLTAIAPFFRLSSHHFYVKQPGTLVKFSIPFVPYVWKSEAYVNINDPVERNKHICYDAVSTKPLHSMLDMAQAISTTLSSIHQPALLIHTKEDKVVCSTGTEFIYNSISSKDKEIMWVTRSNHVIPVDYDKDIICEKIVSFINRLERNY</sequence>
<dbReference type="GO" id="GO:0016787">
    <property type="term" value="F:hydrolase activity"/>
    <property type="evidence" value="ECO:0007669"/>
    <property type="project" value="UniProtKB-KW"/>
</dbReference>
<evidence type="ECO:0000313" key="3">
    <source>
        <dbReference type="EMBL" id="RJP60412.1"/>
    </source>
</evidence>
<dbReference type="InterPro" id="IPR022742">
    <property type="entry name" value="Hydrolase_4"/>
</dbReference>
<dbReference type="SUPFAM" id="SSF53474">
    <property type="entry name" value="alpha/beta-Hydrolases"/>
    <property type="match status" value="1"/>
</dbReference>
<accession>A0A3A4R626</accession>
<evidence type="ECO:0000259" key="2">
    <source>
        <dbReference type="Pfam" id="PF12146"/>
    </source>
</evidence>
<reference evidence="3 4" key="1">
    <citation type="journal article" date="2017" name="ISME J.">
        <title>Energy and carbon metabolisms in a deep terrestrial subsurface fluid microbial community.</title>
        <authorList>
            <person name="Momper L."/>
            <person name="Jungbluth S.P."/>
            <person name="Lee M.D."/>
            <person name="Amend J.P."/>
        </authorList>
    </citation>
    <scope>NUCLEOTIDE SEQUENCE [LARGE SCALE GENOMIC DNA]</scope>
    <source>
        <strain evidence="3">SURF_26</strain>
    </source>
</reference>
<dbReference type="Pfam" id="PF12146">
    <property type="entry name" value="Hydrolase_4"/>
    <property type="match status" value="1"/>
</dbReference>